<evidence type="ECO:0000313" key="3">
    <source>
        <dbReference type="Proteomes" id="UP001072034"/>
    </source>
</evidence>
<evidence type="ECO:0000313" key="2">
    <source>
        <dbReference type="EMBL" id="MCZ0858583.1"/>
    </source>
</evidence>
<accession>A0ABT4IA11</accession>
<feature type="region of interest" description="Disordered" evidence="1">
    <location>
        <begin position="388"/>
        <end position="462"/>
    </location>
</feature>
<reference evidence="2" key="1">
    <citation type="submission" date="2022-10" db="EMBL/GenBank/DDBJ databases">
        <title>Genome sequence of Actinomyces israelii ATCC 10048.</title>
        <authorList>
            <person name="Watt R.M."/>
            <person name="Tong W.M."/>
        </authorList>
    </citation>
    <scope>NUCLEOTIDE SEQUENCE</scope>
    <source>
        <strain evidence="2">ATCC 10048</strain>
    </source>
</reference>
<feature type="compositionally biased region" description="Low complexity" evidence="1">
    <location>
        <begin position="412"/>
        <end position="462"/>
    </location>
</feature>
<comment type="caution">
    <text evidence="2">The sequence shown here is derived from an EMBL/GenBank/DDBJ whole genome shotgun (WGS) entry which is preliminary data.</text>
</comment>
<name>A0ABT4IA11_9ACTO</name>
<sequence length="1085" mass="116962">MNRDDIIERLRYTYALPRGPQRSALVAEAVTWADEIGDEQLQVNARTRLVADYAWGGEEWKGLAPFVWCLARQAERPDLFDERMSHHLRWHYKWAVTAAARNPAVPLEQVRALEAGMEAFYREQGASMHTVHGQRFYVARRLGRYDEARAELAAWRAAPRDESSDCEACDPERQVTQAIDDGDDELAIATAVPVLAEEIGCDEQPASIRTVVLLPLLRTGRTRAAWDAHVRAYRVYRHDPRHAGALEDHFYYLALSGHVDRGLRILRRHASWTALCDSASDLEGFVCGAAVLLHQAVREGRGAERLGVDLPENPTWCPGAAVGADSTLAQAAEQCEAWARRIDAAYDERNGNDSHTQSLEETLAWRPYVERVQDGMRVELLETPEALPEAASISDLDDGAPAGEAGRRDTESSAPAGAAGPAASAGAEAPAGSGASAAGVAGGAPSSSSSAPGAAPAHAPSSPLIGAGTGGYPPVRMPVLIPPTSIAEALTRLHGPGAYPGRAEWTMLHDWLWEHGALDAEAPAGLEAEAAAARAVLYDGIEEFDRAFEERRAARDLLAARPVPAGGKTRRRARLLRLDLQLLCDAAGADSAAGREASADDRCARLGDLIAQVGELADQLPVDLSGAEPPGTAEPGTGTAEPGTGTAEPGTGTAEPGTGTAEPAQPGRGARAAAYDLRELFNVLYWEARACAQLLGIADALPVIETLRAVADRLGGAGLDPDGTLRDRVDSFAAFLHGHDGDIYEAARAADSLLRRRDPASLVTVVESRVMLGRLSREYDQEDEAVVQYREAANLLLAAGLQSWAVEVLGSLSNALGASGRFLEAAEVLETGIELAETARRPDRARGLREILVKVLTDLEEHAGVLEAAGALAQAELERGQAAKAREYLESAADAAQRLKRPEEACALLRRCAELCPIGQEPDANDGTRLAYSRFLRRAARALVTQPSIQASRAHEDEALDLIREARRVQEAIPAQGDYSDVWEAGSLERELADVLWRCDDNMEAAEAARRAIAGFMTVGDRVSAAREYAFICNLYAERREEPGAREAARAALEEGRALLADLRWDHPDEVRYLDEAEAFLNREE</sequence>
<dbReference type="RefSeq" id="WP_268917950.1">
    <property type="nucleotide sequence ID" value="NZ_JAPTMY010000025.1"/>
</dbReference>
<organism evidence="2 3">
    <name type="scientific">Actinomyces israelii</name>
    <dbReference type="NCBI Taxonomy" id="1659"/>
    <lineage>
        <taxon>Bacteria</taxon>
        <taxon>Bacillati</taxon>
        <taxon>Actinomycetota</taxon>
        <taxon>Actinomycetes</taxon>
        <taxon>Actinomycetales</taxon>
        <taxon>Actinomycetaceae</taxon>
        <taxon>Actinomyces</taxon>
    </lineage>
</organism>
<gene>
    <name evidence="2" type="ORF">OHJ16_11070</name>
</gene>
<dbReference type="SUPFAM" id="SSF48452">
    <property type="entry name" value="TPR-like"/>
    <property type="match status" value="1"/>
</dbReference>
<protein>
    <recommendedName>
        <fullName evidence="4">Tetratricopeptide repeat protein</fullName>
    </recommendedName>
</protein>
<dbReference type="EMBL" id="JAPTMY010000025">
    <property type="protein sequence ID" value="MCZ0858583.1"/>
    <property type="molecule type" value="Genomic_DNA"/>
</dbReference>
<dbReference type="InterPro" id="IPR011990">
    <property type="entry name" value="TPR-like_helical_dom_sf"/>
</dbReference>
<evidence type="ECO:0008006" key="4">
    <source>
        <dbReference type="Google" id="ProtNLM"/>
    </source>
</evidence>
<dbReference type="Gene3D" id="1.25.40.10">
    <property type="entry name" value="Tetratricopeptide repeat domain"/>
    <property type="match status" value="1"/>
</dbReference>
<feature type="compositionally biased region" description="Low complexity" evidence="1">
    <location>
        <begin position="626"/>
        <end position="667"/>
    </location>
</feature>
<feature type="region of interest" description="Disordered" evidence="1">
    <location>
        <begin position="622"/>
        <end position="667"/>
    </location>
</feature>
<dbReference type="Proteomes" id="UP001072034">
    <property type="component" value="Unassembled WGS sequence"/>
</dbReference>
<keyword evidence="3" id="KW-1185">Reference proteome</keyword>
<evidence type="ECO:0000256" key="1">
    <source>
        <dbReference type="SAM" id="MobiDB-lite"/>
    </source>
</evidence>
<proteinExistence type="predicted"/>